<reference evidence="2 3" key="1">
    <citation type="submission" date="2024-03" db="EMBL/GenBank/DDBJ databases">
        <title>Rhodococcus navarretei sp. nov. and Pseudarthrobacter quantumdoti sp. nov., two new species with the ability to biosynthesize Quantum Dots isolated from soil samples at Union Glacier, Antarctica.</title>
        <authorList>
            <person name="Vargas M."/>
        </authorList>
    </citation>
    <scope>NUCLEOTIDE SEQUENCE [LARGE SCALE GENOMIC DNA]</scope>
    <source>
        <strain evidence="2 3">EXRC-4A-4</strain>
    </source>
</reference>
<keyword evidence="1" id="KW-0450">Lipoyl</keyword>
<dbReference type="InterPro" id="IPR002930">
    <property type="entry name" value="GCV_H"/>
</dbReference>
<name>A0ABU9CT34_9NOCA</name>
<evidence type="ECO:0000313" key="2">
    <source>
        <dbReference type="EMBL" id="MEK8069525.1"/>
    </source>
</evidence>
<dbReference type="EMBL" id="JBBPCN010000001">
    <property type="protein sequence ID" value="MEK8069525.1"/>
    <property type="molecule type" value="Genomic_DNA"/>
</dbReference>
<comment type="caution">
    <text evidence="2">The sequence shown here is derived from an EMBL/GenBank/DDBJ whole genome shotgun (WGS) entry which is preliminary data.</text>
</comment>
<organism evidence="2 3">
    <name type="scientific">Rhodococcus navarretei</name>
    <dbReference type="NCBI Taxonomy" id="3128981"/>
    <lineage>
        <taxon>Bacteria</taxon>
        <taxon>Bacillati</taxon>
        <taxon>Actinomycetota</taxon>
        <taxon>Actinomycetes</taxon>
        <taxon>Mycobacteriales</taxon>
        <taxon>Nocardiaceae</taxon>
        <taxon>Rhodococcus</taxon>
    </lineage>
</organism>
<dbReference type="PANTHER" id="PTHR11715:SF3">
    <property type="entry name" value="GLYCINE CLEAVAGE SYSTEM H PROTEIN-RELATED"/>
    <property type="match status" value="1"/>
</dbReference>
<dbReference type="RefSeq" id="WP_341439969.1">
    <property type="nucleotide sequence ID" value="NZ_JBBPCN010000001.1"/>
</dbReference>
<dbReference type="Gene3D" id="2.40.50.100">
    <property type="match status" value="1"/>
</dbReference>
<evidence type="ECO:0000256" key="1">
    <source>
        <dbReference type="ARBA" id="ARBA00022823"/>
    </source>
</evidence>
<dbReference type="InterPro" id="IPR011053">
    <property type="entry name" value="Single_hybrid_motif"/>
</dbReference>
<sequence length="136" mass="13781">MTASLSSARRLFSTEHGWMAVDPFGSPAQTPSRVGVTPAAFDGAADVLSVDLPAVRAVLTAGEACGTIHTSAGSVTVYAPASGLVTILNPVVQEDPSIVAADPLGAGWLYAVLTPAAASFEALTTREPTDAVRVDS</sequence>
<accession>A0ABU9CT34</accession>
<proteinExistence type="predicted"/>
<keyword evidence="3" id="KW-1185">Reference proteome</keyword>
<evidence type="ECO:0000313" key="3">
    <source>
        <dbReference type="Proteomes" id="UP001456513"/>
    </source>
</evidence>
<gene>
    <name evidence="2" type="ORF">AABD04_01535</name>
</gene>
<dbReference type="CDD" id="cd06848">
    <property type="entry name" value="GCS_H"/>
    <property type="match status" value="1"/>
</dbReference>
<dbReference type="Proteomes" id="UP001456513">
    <property type="component" value="Unassembled WGS sequence"/>
</dbReference>
<dbReference type="SUPFAM" id="SSF51230">
    <property type="entry name" value="Single hybrid motif"/>
    <property type="match status" value="1"/>
</dbReference>
<dbReference type="PANTHER" id="PTHR11715">
    <property type="entry name" value="GLYCINE CLEAVAGE SYSTEM H PROTEIN"/>
    <property type="match status" value="1"/>
</dbReference>
<dbReference type="Pfam" id="PF01597">
    <property type="entry name" value="GCV_H"/>
    <property type="match status" value="1"/>
</dbReference>
<dbReference type="InterPro" id="IPR033753">
    <property type="entry name" value="GCV_H/Fam206"/>
</dbReference>
<protein>
    <submittedName>
        <fullName evidence="2">Glycine cleavage system protein H</fullName>
    </submittedName>
</protein>